<dbReference type="Proteomes" id="UP000095767">
    <property type="component" value="Unassembled WGS sequence"/>
</dbReference>
<evidence type="ECO:0000313" key="2">
    <source>
        <dbReference type="EMBL" id="OEL37391.1"/>
    </source>
</evidence>
<dbReference type="PANTHER" id="PTHR33207">
    <property type="entry name" value="F-BOX DOMAIN CONTAINING PROTEIN-RELATED"/>
    <property type="match status" value="1"/>
</dbReference>
<accession>A0A1E5WJ28</accession>
<sequence length="188" mass="21150">LILLNLTSPLWLVHAAATCKRWRRIIASSPAVGVDSRHFSITFIPGGSASWELVDSRGSLLLFAKKKSGWRRHCFPDLLACEPVTQRYHVIPLMAENKYHHCLGVYLHEDESIPSMTCVLFERYAEVFDDAGTVSTCVFSLNRRAGWSSVLFARLIGIESVADSIHDFVLGPRCCFYKPCGGRLIYML</sequence>
<name>A0A1E5WJ28_9POAL</name>
<feature type="non-terminal residue" evidence="2">
    <location>
        <position position="1"/>
    </location>
</feature>
<feature type="chain" id="PRO_5013153509" description="F-box domain-containing protein" evidence="1">
    <location>
        <begin position="16"/>
        <end position="188"/>
    </location>
</feature>
<feature type="signal peptide" evidence="1">
    <location>
        <begin position="1"/>
        <end position="15"/>
    </location>
</feature>
<protein>
    <recommendedName>
        <fullName evidence="4">F-box domain-containing protein</fullName>
    </recommendedName>
</protein>
<dbReference type="AlphaFoldDB" id="A0A1E5WJ28"/>
<reference evidence="2 3" key="1">
    <citation type="submission" date="2016-09" db="EMBL/GenBank/DDBJ databases">
        <title>The draft genome of Dichanthelium oligosanthes: A C3 panicoid grass species.</title>
        <authorList>
            <person name="Studer A.J."/>
            <person name="Schnable J.C."/>
            <person name="Brutnell T.P."/>
        </authorList>
    </citation>
    <scope>NUCLEOTIDE SEQUENCE [LARGE SCALE GENOMIC DNA]</scope>
    <source>
        <strain evidence="3">cv. Kellogg 1175</strain>
        <tissue evidence="2">Leaf</tissue>
    </source>
</reference>
<keyword evidence="1" id="KW-0732">Signal</keyword>
<proteinExistence type="predicted"/>
<evidence type="ECO:0000256" key="1">
    <source>
        <dbReference type="SAM" id="SignalP"/>
    </source>
</evidence>
<dbReference type="OrthoDB" id="657247at2759"/>
<comment type="caution">
    <text evidence="2">The sequence shown here is derived from an EMBL/GenBank/DDBJ whole genome shotgun (WGS) entry which is preliminary data.</text>
</comment>
<keyword evidence="3" id="KW-1185">Reference proteome</keyword>
<evidence type="ECO:0000313" key="3">
    <source>
        <dbReference type="Proteomes" id="UP000095767"/>
    </source>
</evidence>
<evidence type="ECO:0008006" key="4">
    <source>
        <dbReference type="Google" id="ProtNLM"/>
    </source>
</evidence>
<organism evidence="2 3">
    <name type="scientific">Dichanthelium oligosanthes</name>
    <dbReference type="NCBI Taxonomy" id="888268"/>
    <lineage>
        <taxon>Eukaryota</taxon>
        <taxon>Viridiplantae</taxon>
        <taxon>Streptophyta</taxon>
        <taxon>Embryophyta</taxon>
        <taxon>Tracheophyta</taxon>
        <taxon>Spermatophyta</taxon>
        <taxon>Magnoliopsida</taxon>
        <taxon>Liliopsida</taxon>
        <taxon>Poales</taxon>
        <taxon>Poaceae</taxon>
        <taxon>PACMAD clade</taxon>
        <taxon>Panicoideae</taxon>
        <taxon>Panicodae</taxon>
        <taxon>Paniceae</taxon>
        <taxon>Dichantheliinae</taxon>
        <taxon>Dichanthelium</taxon>
    </lineage>
</organism>
<gene>
    <name evidence="2" type="ORF">BAE44_0001590</name>
</gene>
<dbReference type="EMBL" id="LWDX02005808">
    <property type="protein sequence ID" value="OEL37391.1"/>
    <property type="molecule type" value="Genomic_DNA"/>
</dbReference>